<feature type="domain" description="CNNM transmembrane" evidence="14">
    <location>
        <begin position="1"/>
        <end position="187"/>
    </location>
</feature>
<feature type="transmembrane region" description="Helical" evidence="12">
    <location>
        <begin position="123"/>
        <end position="149"/>
    </location>
</feature>
<evidence type="ECO:0000256" key="12">
    <source>
        <dbReference type="SAM" id="Phobius"/>
    </source>
</evidence>
<comment type="similarity">
    <text evidence="2">Belongs to the UPF0053 family.</text>
</comment>
<dbReference type="Gene3D" id="3.10.580.10">
    <property type="entry name" value="CBS-domain"/>
    <property type="match status" value="1"/>
</dbReference>
<feature type="region of interest" description="Disordered" evidence="11">
    <location>
        <begin position="415"/>
        <end position="438"/>
    </location>
</feature>
<evidence type="ECO:0000256" key="3">
    <source>
        <dbReference type="ARBA" id="ARBA00022475"/>
    </source>
</evidence>
<dbReference type="PANTHER" id="PTHR22777">
    <property type="entry name" value="HEMOLYSIN-RELATED"/>
    <property type="match status" value="1"/>
</dbReference>
<protein>
    <submittedName>
        <fullName evidence="15">Hemolysin family protein</fullName>
    </submittedName>
</protein>
<dbReference type="Pfam" id="PF00571">
    <property type="entry name" value="CBS"/>
    <property type="match status" value="2"/>
</dbReference>
<keyword evidence="8 10" id="KW-0472">Membrane</keyword>
<evidence type="ECO:0000256" key="7">
    <source>
        <dbReference type="ARBA" id="ARBA00023122"/>
    </source>
</evidence>
<evidence type="ECO:0000256" key="10">
    <source>
        <dbReference type="PROSITE-ProRule" id="PRU01193"/>
    </source>
</evidence>
<keyword evidence="5" id="KW-0677">Repeat</keyword>
<dbReference type="SMART" id="SM00116">
    <property type="entry name" value="CBS"/>
    <property type="match status" value="2"/>
</dbReference>
<dbReference type="CDD" id="cd04590">
    <property type="entry name" value="CBS_pair_CorC_HlyC_assoc"/>
    <property type="match status" value="1"/>
</dbReference>
<dbReference type="Proteomes" id="UP001595712">
    <property type="component" value="Unassembled WGS sequence"/>
</dbReference>
<dbReference type="InterPro" id="IPR005170">
    <property type="entry name" value="Transptr-assoc_dom"/>
</dbReference>
<dbReference type="InterPro" id="IPR016169">
    <property type="entry name" value="FAD-bd_PCMH_sub2"/>
</dbReference>
<dbReference type="SUPFAM" id="SSF54631">
    <property type="entry name" value="CBS-domain pair"/>
    <property type="match status" value="1"/>
</dbReference>
<accession>A0ABV7PU60</accession>
<organism evidence="15 16">
    <name type="scientific">Glycomyces rhizosphaerae</name>
    <dbReference type="NCBI Taxonomy" id="2054422"/>
    <lineage>
        <taxon>Bacteria</taxon>
        <taxon>Bacillati</taxon>
        <taxon>Actinomycetota</taxon>
        <taxon>Actinomycetes</taxon>
        <taxon>Glycomycetales</taxon>
        <taxon>Glycomycetaceae</taxon>
        <taxon>Glycomyces</taxon>
    </lineage>
</organism>
<keyword evidence="4 10" id="KW-0812">Transmembrane</keyword>
<evidence type="ECO:0000256" key="9">
    <source>
        <dbReference type="PROSITE-ProRule" id="PRU00703"/>
    </source>
</evidence>
<sequence>MIPYSLLAAAVALTVVAGAAAMIDSALGAVSPARAAELAEQRQSGAESLVKITEDLPRHLNLLILLRLACEAAAIAIVAVVAFDSWNDSWLAVGFSAAIMTVVSFVAIGVGPRTLGRQHAYPIALAVAGPVALLGTALGPLAKVLILLGNAVTPGKGFREGPFATSEIEIREMVDAAEAQGTVDHEERDMIASVFALGDTVAREVMVPRTAMVWVPADMPANEAEQVALRSGFSRIPVVGEDLDDVRGVVYLKDLVRLDDRVNPAVAEVMRAVSFVPDSKPVDDLLREMQTARIHIATVVDEYGGTAGLITIEDILEEIVGEITDEYDNELPPVAWLDDRTARVTARLSVQDLEELFDVDLPELDVDTVAGLLAAELGKVPLAGDRARLAGLELTAEGTVGRRNRIETVRVARLPEAGESNGTGSQAAANDERHKINV</sequence>
<evidence type="ECO:0000256" key="6">
    <source>
        <dbReference type="ARBA" id="ARBA00022989"/>
    </source>
</evidence>
<dbReference type="Gene3D" id="3.30.465.10">
    <property type="match status" value="1"/>
</dbReference>
<keyword evidence="6 10" id="KW-1133">Transmembrane helix</keyword>
<dbReference type="SUPFAM" id="SSF56176">
    <property type="entry name" value="FAD-binding/transporter-associated domain-like"/>
    <property type="match status" value="1"/>
</dbReference>
<evidence type="ECO:0000256" key="5">
    <source>
        <dbReference type="ARBA" id="ARBA00022737"/>
    </source>
</evidence>
<feature type="domain" description="CBS" evidence="13">
    <location>
        <begin position="269"/>
        <end position="326"/>
    </location>
</feature>
<dbReference type="InterPro" id="IPR002550">
    <property type="entry name" value="CNNM"/>
</dbReference>
<dbReference type="InterPro" id="IPR000644">
    <property type="entry name" value="CBS_dom"/>
</dbReference>
<dbReference type="InterPro" id="IPR044751">
    <property type="entry name" value="Ion_transp-like_CBS"/>
</dbReference>
<feature type="domain" description="CBS" evidence="13">
    <location>
        <begin position="206"/>
        <end position="268"/>
    </location>
</feature>
<keyword evidence="3" id="KW-1003">Cell membrane</keyword>
<dbReference type="InterPro" id="IPR046342">
    <property type="entry name" value="CBS_dom_sf"/>
</dbReference>
<evidence type="ECO:0000259" key="14">
    <source>
        <dbReference type="PROSITE" id="PS51846"/>
    </source>
</evidence>
<dbReference type="SMART" id="SM01091">
    <property type="entry name" value="CorC_HlyC"/>
    <property type="match status" value="1"/>
</dbReference>
<evidence type="ECO:0000256" key="1">
    <source>
        <dbReference type="ARBA" id="ARBA00004651"/>
    </source>
</evidence>
<evidence type="ECO:0000256" key="8">
    <source>
        <dbReference type="ARBA" id="ARBA00023136"/>
    </source>
</evidence>
<dbReference type="PANTHER" id="PTHR22777:SF32">
    <property type="entry name" value="UPF0053 INNER MEMBRANE PROTEIN YFJD"/>
    <property type="match status" value="1"/>
</dbReference>
<reference evidence="16" key="1">
    <citation type="journal article" date="2019" name="Int. J. Syst. Evol. Microbiol.">
        <title>The Global Catalogue of Microorganisms (GCM) 10K type strain sequencing project: providing services to taxonomists for standard genome sequencing and annotation.</title>
        <authorList>
            <consortium name="The Broad Institute Genomics Platform"/>
            <consortium name="The Broad Institute Genome Sequencing Center for Infectious Disease"/>
            <person name="Wu L."/>
            <person name="Ma J."/>
        </authorList>
    </citation>
    <scope>NUCLEOTIDE SEQUENCE [LARGE SCALE GENOMIC DNA]</scope>
    <source>
        <strain evidence="16">CGMCC 4.7396</strain>
    </source>
</reference>
<dbReference type="EMBL" id="JBHRWO010000004">
    <property type="protein sequence ID" value="MFC3491036.1"/>
    <property type="molecule type" value="Genomic_DNA"/>
</dbReference>
<evidence type="ECO:0000256" key="11">
    <source>
        <dbReference type="SAM" id="MobiDB-lite"/>
    </source>
</evidence>
<dbReference type="PROSITE" id="PS51846">
    <property type="entry name" value="CNNM"/>
    <property type="match status" value="1"/>
</dbReference>
<evidence type="ECO:0000313" key="16">
    <source>
        <dbReference type="Proteomes" id="UP001595712"/>
    </source>
</evidence>
<evidence type="ECO:0000256" key="2">
    <source>
        <dbReference type="ARBA" id="ARBA00006337"/>
    </source>
</evidence>
<dbReference type="InterPro" id="IPR036318">
    <property type="entry name" value="FAD-bd_PCMH-like_sf"/>
</dbReference>
<keyword evidence="16" id="KW-1185">Reference proteome</keyword>
<dbReference type="PROSITE" id="PS51371">
    <property type="entry name" value="CBS"/>
    <property type="match status" value="2"/>
</dbReference>
<dbReference type="Pfam" id="PF01595">
    <property type="entry name" value="CNNM"/>
    <property type="match status" value="1"/>
</dbReference>
<feature type="transmembrane region" description="Helical" evidence="12">
    <location>
        <begin position="90"/>
        <end position="111"/>
    </location>
</feature>
<keyword evidence="7 9" id="KW-0129">CBS domain</keyword>
<comment type="subcellular location">
    <subcellularLocation>
        <location evidence="1">Cell membrane</location>
        <topology evidence="1">Multi-pass membrane protein</topology>
    </subcellularLocation>
</comment>
<gene>
    <name evidence="15" type="ORF">ACFO8M_00855</name>
</gene>
<comment type="caution">
    <text evidence="15">The sequence shown here is derived from an EMBL/GenBank/DDBJ whole genome shotgun (WGS) entry which is preliminary data.</text>
</comment>
<evidence type="ECO:0000313" key="15">
    <source>
        <dbReference type="EMBL" id="MFC3491036.1"/>
    </source>
</evidence>
<dbReference type="Pfam" id="PF03471">
    <property type="entry name" value="CorC_HlyC"/>
    <property type="match status" value="1"/>
</dbReference>
<proteinExistence type="inferred from homology"/>
<evidence type="ECO:0000256" key="4">
    <source>
        <dbReference type="ARBA" id="ARBA00022692"/>
    </source>
</evidence>
<feature type="transmembrane region" description="Helical" evidence="12">
    <location>
        <begin position="59"/>
        <end position="83"/>
    </location>
</feature>
<name>A0ABV7PU60_9ACTN</name>
<dbReference type="RefSeq" id="WP_387969209.1">
    <property type="nucleotide sequence ID" value="NZ_JBHRWO010000004.1"/>
</dbReference>
<evidence type="ECO:0000259" key="13">
    <source>
        <dbReference type="PROSITE" id="PS51371"/>
    </source>
</evidence>